<dbReference type="RefSeq" id="XP_027205399.1">
    <property type="nucleotide sequence ID" value="XM_027349598.1"/>
</dbReference>
<evidence type="ECO:0000313" key="2">
    <source>
        <dbReference type="RefSeq" id="XP_027205399.1"/>
    </source>
</evidence>
<gene>
    <name evidence="2" type="primary">LOC113799001</name>
</gene>
<proteinExistence type="predicted"/>
<evidence type="ECO:0000313" key="1">
    <source>
        <dbReference type="Proteomes" id="UP000515146"/>
    </source>
</evidence>
<dbReference type="InParanoid" id="A0A6P6YKG7"/>
<keyword evidence="1" id="KW-1185">Reference proteome</keyword>
<reference evidence="2" key="1">
    <citation type="submission" date="2025-08" db="UniProtKB">
        <authorList>
            <consortium name="RefSeq"/>
        </authorList>
    </citation>
    <scope>IDENTIFICATION</scope>
    <source>
        <strain evidence="2">Airmid</strain>
    </source>
</reference>
<sequence length="86" mass="9673">ISCAGLSYPSAQYTYEISPELIESLLKVNFPYLVTTRMSRLRKPSFAVPSVERFVRDTVQSPDAQPHCVTQVPNVAQPSSLYQVLR</sequence>
<dbReference type="Proteomes" id="UP000515146">
    <property type="component" value="Unplaced"/>
</dbReference>
<dbReference type="AlphaFoldDB" id="A0A6P6YKG7"/>
<dbReference type="KEGG" id="dpte:113799001"/>
<organism evidence="1 2">
    <name type="scientific">Dermatophagoides pteronyssinus</name>
    <name type="common">European house dust mite</name>
    <dbReference type="NCBI Taxonomy" id="6956"/>
    <lineage>
        <taxon>Eukaryota</taxon>
        <taxon>Metazoa</taxon>
        <taxon>Ecdysozoa</taxon>
        <taxon>Arthropoda</taxon>
        <taxon>Chelicerata</taxon>
        <taxon>Arachnida</taxon>
        <taxon>Acari</taxon>
        <taxon>Acariformes</taxon>
        <taxon>Sarcoptiformes</taxon>
        <taxon>Astigmata</taxon>
        <taxon>Psoroptidia</taxon>
        <taxon>Analgoidea</taxon>
        <taxon>Pyroglyphidae</taxon>
        <taxon>Dermatophagoidinae</taxon>
        <taxon>Dermatophagoides</taxon>
    </lineage>
</organism>
<feature type="non-terminal residue" evidence="2">
    <location>
        <position position="1"/>
    </location>
</feature>
<name>A0A6P6YKG7_DERPT</name>
<accession>A0A6P6YKG7</accession>
<protein>
    <submittedName>
        <fullName evidence="2">Uncharacterized protein LOC113799001</fullName>
    </submittedName>
</protein>